<dbReference type="Gene3D" id="3.30.70.1060">
    <property type="entry name" value="Dimeric alpha+beta barrel"/>
    <property type="match status" value="1"/>
</dbReference>
<name>A0ABT7SAB1_9CELL</name>
<protein>
    <submittedName>
        <fullName evidence="3">YciI family protein</fullName>
    </submittedName>
</protein>
<dbReference type="EMBL" id="JAUCGR010000004">
    <property type="protein sequence ID" value="MDM7832562.1"/>
    <property type="molecule type" value="Genomic_DNA"/>
</dbReference>
<feature type="domain" description="YCII-related" evidence="2">
    <location>
        <begin position="1"/>
        <end position="108"/>
    </location>
</feature>
<evidence type="ECO:0000313" key="3">
    <source>
        <dbReference type="EMBL" id="MDM7832562.1"/>
    </source>
</evidence>
<dbReference type="PANTHER" id="PTHR35174">
    <property type="entry name" value="BLL7171 PROTEIN-RELATED"/>
    <property type="match status" value="1"/>
</dbReference>
<sequence length="112" mass="12070">MQFLMLVCTDPTAEPYVASEDNIAEWVERNDAAGTRKLGERLVGAAKAKTVRVRNGSTSVTDGPFAELGELIAGFDILVADTLEEAIAIAADHPMARFGQLEIRAFDPFESA</sequence>
<accession>A0ABT7SAB1</accession>
<evidence type="ECO:0000259" key="2">
    <source>
        <dbReference type="Pfam" id="PF03795"/>
    </source>
</evidence>
<evidence type="ECO:0000256" key="1">
    <source>
        <dbReference type="ARBA" id="ARBA00007689"/>
    </source>
</evidence>
<dbReference type="PANTHER" id="PTHR35174:SF3">
    <property type="entry name" value="BLL7171 PROTEIN"/>
    <property type="match status" value="1"/>
</dbReference>
<dbReference type="InterPro" id="IPR011008">
    <property type="entry name" value="Dimeric_a/b-barrel"/>
</dbReference>
<dbReference type="Proteomes" id="UP001321453">
    <property type="component" value="Unassembled WGS sequence"/>
</dbReference>
<comment type="caution">
    <text evidence="3">The sequence shown here is derived from an EMBL/GenBank/DDBJ whole genome shotgun (WGS) entry which is preliminary data.</text>
</comment>
<dbReference type="RefSeq" id="WP_289448064.1">
    <property type="nucleotide sequence ID" value="NZ_JAUCGR010000004.1"/>
</dbReference>
<dbReference type="InterPro" id="IPR005545">
    <property type="entry name" value="YCII"/>
</dbReference>
<reference evidence="3 4" key="1">
    <citation type="submission" date="2023-06" db="EMBL/GenBank/DDBJ databases">
        <title>Cellulomonas sp. MW9 Whole genome sequence.</title>
        <authorList>
            <person name="Park S."/>
        </authorList>
    </citation>
    <scope>NUCLEOTIDE SEQUENCE [LARGE SCALE GENOMIC DNA]</scope>
    <source>
        <strain evidence="3 4">MW9</strain>
    </source>
</reference>
<dbReference type="SUPFAM" id="SSF54909">
    <property type="entry name" value="Dimeric alpha+beta barrel"/>
    <property type="match status" value="1"/>
</dbReference>
<organism evidence="3 4">
    <name type="scientific">Cellulomonas edaphi</name>
    <dbReference type="NCBI Taxonomy" id="3053468"/>
    <lineage>
        <taxon>Bacteria</taxon>
        <taxon>Bacillati</taxon>
        <taxon>Actinomycetota</taxon>
        <taxon>Actinomycetes</taxon>
        <taxon>Micrococcales</taxon>
        <taxon>Cellulomonadaceae</taxon>
        <taxon>Cellulomonas</taxon>
    </lineage>
</organism>
<gene>
    <name evidence="3" type="ORF">QRT05_14570</name>
</gene>
<proteinExistence type="inferred from homology"/>
<keyword evidence="4" id="KW-1185">Reference proteome</keyword>
<comment type="similarity">
    <text evidence="1">Belongs to the YciI family.</text>
</comment>
<dbReference type="Pfam" id="PF03795">
    <property type="entry name" value="YCII"/>
    <property type="match status" value="1"/>
</dbReference>
<evidence type="ECO:0000313" key="4">
    <source>
        <dbReference type="Proteomes" id="UP001321453"/>
    </source>
</evidence>